<dbReference type="EMBL" id="UOEM01000060">
    <property type="protein sequence ID" value="VAW13205.1"/>
    <property type="molecule type" value="Genomic_DNA"/>
</dbReference>
<organism evidence="5">
    <name type="scientific">hydrothermal vent metagenome</name>
    <dbReference type="NCBI Taxonomy" id="652676"/>
    <lineage>
        <taxon>unclassified sequences</taxon>
        <taxon>metagenomes</taxon>
        <taxon>ecological metagenomes</taxon>
    </lineage>
</organism>
<protein>
    <submittedName>
        <fullName evidence="5">Spermidine/putrescine import ABC transporter ATP-binding protein PotA (TC 3.A.1.11.1)</fullName>
    </submittedName>
</protein>
<dbReference type="PROSITE" id="PS50893">
    <property type="entry name" value="ABC_TRANSPORTER_2"/>
    <property type="match status" value="1"/>
</dbReference>
<dbReference type="SUPFAM" id="SSF52540">
    <property type="entry name" value="P-loop containing nucleoside triphosphate hydrolases"/>
    <property type="match status" value="1"/>
</dbReference>
<dbReference type="InterPro" id="IPR008995">
    <property type="entry name" value="Mo/tungstate-bd_C_term_dom"/>
</dbReference>
<evidence type="ECO:0000313" key="5">
    <source>
        <dbReference type="EMBL" id="VAW13205.1"/>
    </source>
</evidence>
<evidence type="ECO:0000256" key="3">
    <source>
        <dbReference type="ARBA" id="ARBA00022840"/>
    </source>
</evidence>
<dbReference type="Gene3D" id="3.40.50.300">
    <property type="entry name" value="P-loop containing nucleotide triphosphate hydrolases"/>
    <property type="match status" value="1"/>
</dbReference>
<dbReference type="InterPro" id="IPR003593">
    <property type="entry name" value="AAA+_ATPase"/>
</dbReference>
<dbReference type="GO" id="GO:0005524">
    <property type="term" value="F:ATP binding"/>
    <property type="evidence" value="ECO:0007669"/>
    <property type="project" value="UniProtKB-KW"/>
</dbReference>
<keyword evidence="3 5" id="KW-0067">ATP-binding</keyword>
<accession>A0A3B0T4E7</accession>
<dbReference type="InterPro" id="IPR027417">
    <property type="entry name" value="P-loop_NTPase"/>
</dbReference>
<dbReference type="InterPro" id="IPR050093">
    <property type="entry name" value="ABC_SmlMolc_Importer"/>
</dbReference>
<feature type="domain" description="ABC transporter" evidence="4">
    <location>
        <begin position="6"/>
        <end position="236"/>
    </location>
</feature>
<dbReference type="PROSITE" id="PS00211">
    <property type="entry name" value="ABC_TRANSPORTER_1"/>
    <property type="match status" value="1"/>
</dbReference>
<dbReference type="FunFam" id="3.40.50.300:FF:000425">
    <property type="entry name" value="Probable ABC transporter, ATP-binding subunit"/>
    <property type="match status" value="1"/>
</dbReference>
<dbReference type="GO" id="GO:0022857">
    <property type="term" value="F:transmembrane transporter activity"/>
    <property type="evidence" value="ECO:0007669"/>
    <property type="project" value="InterPro"/>
</dbReference>
<evidence type="ECO:0000256" key="1">
    <source>
        <dbReference type="ARBA" id="ARBA00022448"/>
    </source>
</evidence>
<dbReference type="SMART" id="SM00382">
    <property type="entry name" value="AAA"/>
    <property type="match status" value="1"/>
</dbReference>
<name>A0A3B0T4E7_9ZZZZ</name>
<reference evidence="5" key="1">
    <citation type="submission" date="2018-06" db="EMBL/GenBank/DDBJ databases">
        <authorList>
            <person name="Zhirakovskaya E."/>
        </authorList>
    </citation>
    <scope>NUCLEOTIDE SEQUENCE</scope>
</reference>
<proteinExistence type="predicted"/>
<keyword evidence="1" id="KW-0813">Transport</keyword>
<gene>
    <name evidence="5" type="ORF">MNBD_ALPHA09-821</name>
</gene>
<evidence type="ECO:0000259" key="4">
    <source>
        <dbReference type="PROSITE" id="PS50893"/>
    </source>
</evidence>
<keyword evidence="2" id="KW-0547">Nucleotide-binding</keyword>
<dbReference type="Gene3D" id="2.40.50.100">
    <property type="match status" value="1"/>
</dbReference>
<evidence type="ECO:0000256" key="2">
    <source>
        <dbReference type="ARBA" id="ARBA00022741"/>
    </source>
</evidence>
<dbReference type="InterPro" id="IPR017871">
    <property type="entry name" value="ABC_transporter-like_CS"/>
</dbReference>
<sequence>MRGMDIELKGVSIRFGTFTAVHPTDLKINAGEFFSILGPSGCGKTTILRMVSGFLNPTSGDILIGGKSMMGIGPDKRPTALIFQSLALFPLMTVRENVAFGLEMAGMSKTARRDKAAELLDLVALGDQGDKVPDELSGGQRQRVAIARALAVEPAVLLLDEPLSALDLKLRQHMRSELRGIQRKTGVTFIYITHDQGEALTMSDRIAVMKAGIIEQVDTTDQVYNAPATAFTATFVGANNIFAGKIVELAGDIAVIDTKYGRLRGRNPQGLGVGSEAILFVRPEKSHVQSARKKSDNALEANYKRRDLEGPFVNLHFERDGDTFSVHQTNVDIKAYAPGQTCTIGFDAQAGMILPAGELADE</sequence>
<dbReference type="AlphaFoldDB" id="A0A3B0T4E7"/>
<dbReference type="GO" id="GO:0043190">
    <property type="term" value="C:ATP-binding cassette (ABC) transporter complex"/>
    <property type="evidence" value="ECO:0007669"/>
    <property type="project" value="InterPro"/>
</dbReference>
<dbReference type="InterPro" id="IPR003439">
    <property type="entry name" value="ABC_transporter-like_ATP-bd"/>
</dbReference>
<dbReference type="PANTHER" id="PTHR42781">
    <property type="entry name" value="SPERMIDINE/PUTRESCINE IMPORT ATP-BINDING PROTEIN POTA"/>
    <property type="match status" value="1"/>
</dbReference>
<dbReference type="SUPFAM" id="SSF50331">
    <property type="entry name" value="MOP-like"/>
    <property type="match status" value="1"/>
</dbReference>
<dbReference type="PANTHER" id="PTHR42781:SF4">
    <property type="entry name" value="SPERMIDINE_PUTRESCINE IMPORT ATP-BINDING PROTEIN POTA"/>
    <property type="match status" value="1"/>
</dbReference>
<dbReference type="GO" id="GO:0016887">
    <property type="term" value="F:ATP hydrolysis activity"/>
    <property type="evidence" value="ECO:0007669"/>
    <property type="project" value="InterPro"/>
</dbReference>
<dbReference type="InterPro" id="IPR013611">
    <property type="entry name" value="Transp-assoc_OB_typ2"/>
</dbReference>
<dbReference type="Pfam" id="PF00005">
    <property type="entry name" value="ABC_tran"/>
    <property type="match status" value="1"/>
</dbReference>
<dbReference type="Pfam" id="PF08402">
    <property type="entry name" value="TOBE_2"/>
    <property type="match status" value="1"/>
</dbReference>